<dbReference type="PANTHER" id="PTHR45856">
    <property type="entry name" value="ALPHA/BETA-HYDROLASES SUPERFAMILY PROTEIN"/>
    <property type="match status" value="1"/>
</dbReference>
<accession>A0A518K786</accession>
<dbReference type="InterPro" id="IPR051218">
    <property type="entry name" value="Sec_MonoDiacylglyc_Lipase"/>
</dbReference>
<name>A0A518K786_9BACT</name>
<evidence type="ECO:0000256" key="1">
    <source>
        <dbReference type="SAM" id="MobiDB-lite"/>
    </source>
</evidence>
<evidence type="ECO:0000313" key="3">
    <source>
        <dbReference type="EMBL" id="QDV73637.1"/>
    </source>
</evidence>
<sequence length="336" mass="37316">MSGLLPSAEHLTTEWDTLCDTVPWATAITLAEMSTLAYSTPHNRELVLRLLGFDRIRLLDDGPRSGLVAMAEDAAIVAFRGTDDLEDWFANFDFREQTQLSDGRTVHRGFQAYYNVFADEVKRVLADWAPNRLWVTGHSLGGAMAACCAVDLVDSDIPFSGIVTFGQPRIGNDVLARRLDFATSGRYMRFVNEDDAVPLAPPGLLWNYWHCGSRIRFRDEQLDRRQGLAVFSCSAPAGEDAPEGELQPVSPDGEDSLSEEELREIKGYLKVRKQSGLDEERPTEVEGTADGSAGQPMACSAAAPGLVDRVVHFLEKRINDHSMTEYLRRLNEFSAE</sequence>
<dbReference type="Gene3D" id="3.40.50.1820">
    <property type="entry name" value="alpha/beta hydrolase"/>
    <property type="match status" value="1"/>
</dbReference>
<dbReference type="InterPro" id="IPR029058">
    <property type="entry name" value="AB_hydrolase_fold"/>
</dbReference>
<dbReference type="SUPFAM" id="SSF53474">
    <property type="entry name" value="alpha/beta-Hydrolases"/>
    <property type="match status" value="1"/>
</dbReference>
<reference evidence="3 4" key="1">
    <citation type="submission" date="2019-02" db="EMBL/GenBank/DDBJ databases">
        <title>Deep-cultivation of Planctomycetes and their phenomic and genomic characterization uncovers novel biology.</title>
        <authorList>
            <person name="Wiegand S."/>
            <person name="Jogler M."/>
            <person name="Boedeker C."/>
            <person name="Pinto D."/>
            <person name="Vollmers J."/>
            <person name="Rivas-Marin E."/>
            <person name="Kohn T."/>
            <person name="Peeters S.H."/>
            <person name="Heuer A."/>
            <person name="Rast P."/>
            <person name="Oberbeckmann S."/>
            <person name="Bunk B."/>
            <person name="Jeske O."/>
            <person name="Meyerdierks A."/>
            <person name="Storesund J.E."/>
            <person name="Kallscheuer N."/>
            <person name="Luecker S."/>
            <person name="Lage O.M."/>
            <person name="Pohl T."/>
            <person name="Merkel B.J."/>
            <person name="Hornburger P."/>
            <person name="Mueller R.-W."/>
            <person name="Bruemmer F."/>
            <person name="Labrenz M."/>
            <person name="Spormann A.M."/>
            <person name="Op den Camp H."/>
            <person name="Overmann J."/>
            <person name="Amann R."/>
            <person name="Jetten M.S.M."/>
            <person name="Mascher T."/>
            <person name="Medema M.H."/>
            <person name="Devos D.P."/>
            <person name="Kaster A.-K."/>
            <person name="Ovreas L."/>
            <person name="Rohde M."/>
            <person name="Galperin M.Y."/>
            <person name="Jogler C."/>
        </authorList>
    </citation>
    <scope>NUCLEOTIDE SEQUENCE [LARGE SCALE GENOMIC DNA]</scope>
    <source>
        <strain evidence="3 4">Spa11</strain>
    </source>
</reference>
<evidence type="ECO:0000313" key="4">
    <source>
        <dbReference type="Proteomes" id="UP000316426"/>
    </source>
</evidence>
<dbReference type="Pfam" id="PF01764">
    <property type="entry name" value="Lipase_3"/>
    <property type="match status" value="1"/>
</dbReference>
<dbReference type="InterPro" id="IPR002921">
    <property type="entry name" value="Fungal_lipase-type"/>
</dbReference>
<gene>
    <name evidence="3" type="ORF">Spa11_18360</name>
</gene>
<feature type="compositionally biased region" description="Basic and acidic residues" evidence="1">
    <location>
        <begin position="275"/>
        <end position="284"/>
    </location>
</feature>
<dbReference type="GO" id="GO:0006629">
    <property type="term" value="P:lipid metabolic process"/>
    <property type="evidence" value="ECO:0007669"/>
    <property type="project" value="InterPro"/>
</dbReference>
<dbReference type="PANTHER" id="PTHR45856:SF24">
    <property type="entry name" value="FUNGAL LIPASE-LIKE DOMAIN-CONTAINING PROTEIN"/>
    <property type="match status" value="1"/>
</dbReference>
<dbReference type="KEGG" id="bmei:Spa11_18360"/>
<dbReference type="AlphaFoldDB" id="A0A518K786"/>
<dbReference type="Proteomes" id="UP000316426">
    <property type="component" value="Chromosome"/>
</dbReference>
<keyword evidence="4" id="KW-1185">Reference proteome</keyword>
<dbReference type="RefSeq" id="WP_145110979.1">
    <property type="nucleotide sequence ID" value="NZ_CP036349.1"/>
</dbReference>
<proteinExistence type="predicted"/>
<feature type="region of interest" description="Disordered" evidence="1">
    <location>
        <begin position="235"/>
        <end position="258"/>
    </location>
</feature>
<dbReference type="EMBL" id="CP036349">
    <property type="protein sequence ID" value="QDV73637.1"/>
    <property type="molecule type" value="Genomic_DNA"/>
</dbReference>
<dbReference type="CDD" id="cd00519">
    <property type="entry name" value="Lipase_3"/>
    <property type="match status" value="1"/>
</dbReference>
<protein>
    <submittedName>
        <fullName evidence="3">Lipase (Class 3)</fullName>
    </submittedName>
</protein>
<organism evidence="3 4">
    <name type="scientific">Botrimarina mediterranea</name>
    <dbReference type="NCBI Taxonomy" id="2528022"/>
    <lineage>
        <taxon>Bacteria</taxon>
        <taxon>Pseudomonadati</taxon>
        <taxon>Planctomycetota</taxon>
        <taxon>Planctomycetia</taxon>
        <taxon>Pirellulales</taxon>
        <taxon>Lacipirellulaceae</taxon>
        <taxon>Botrimarina</taxon>
    </lineage>
</organism>
<feature type="region of interest" description="Disordered" evidence="1">
    <location>
        <begin position="273"/>
        <end position="295"/>
    </location>
</feature>
<feature type="domain" description="Fungal lipase-type" evidence="2">
    <location>
        <begin position="76"/>
        <end position="202"/>
    </location>
</feature>
<evidence type="ECO:0000259" key="2">
    <source>
        <dbReference type="Pfam" id="PF01764"/>
    </source>
</evidence>